<dbReference type="InterPro" id="IPR036390">
    <property type="entry name" value="WH_DNA-bd_sf"/>
</dbReference>
<dbReference type="GO" id="GO:0003700">
    <property type="term" value="F:DNA-binding transcription factor activity"/>
    <property type="evidence" value="ECO:0007669"/>
    <property type="project" value="InterPro"/>
</dbReference>
<dbReference type="PROSITE" id="PS50931">
    <property type="entry name" value="HTH_LYSR"/>
    <property type="match status" value="1"/>
</dbReference>
<dbReference type="InterPro" id="IPR000847">
    <property type="entry name" value="LysR_HTH_N"/>
</dbReference>
<evidence type="ECO:0000256" key="3">
    <source>
        <dbReference type="ARBA" id="ARBA00023125"/>
    </source>
</evidence>
<dbReference type="RefSeq" id="WP_104003180.1">
    <property type="nucleotide sequence ID" value="NZ_FNVQ01000002.1"/>
</dbReference>
<dbReference type="InterPro" id="IPR036388">
    <property type="entry name" value="WH-like_DNA-bd_sf"/>
</dbReference>
<sequence length="306" mass="34050">MELRQLQYFTVIYDEGSLTRAAQRLNVVQPALSQQLSKLEEELGRPLFLRTPKGMIPTEAGIQAYPLFAGVLSDIKSAKQQIEENSSKVQGNVSIGVVHTVSHNVLADTLVSYHQKYPDVQVRATGGYTTDLTEMLRTSQLDLIVINAPPQARNPDMIDIICEDLVLVGAADTPLPLPVPVDYASVNQLKLVIPSPRHGLRYIMDSAASKLDFALSPRMEFDDLKPIEDFVGHSDFFTILPPLTVHRELRAGRLKAYPIASSIPRRLIYMSSKNRPLSHAAELLIEEIRERMIDVSHEISASLDMG</sequence>
<reference evidence="7 8" key="1">
    <citation type="submission" date="2016-10" db="EMBL/GenBank/DDBJ databases">
        <authorList>
            <person name="de Groot N.N."/>
        </authorList>
    </citation>
    <scope>NUCLEOTIDE SEQUENCE [LARGE SCALE GENOMIC DNA]</scope>
    <source>
        <strain evidence="7 8">DSM 22012</strain>
    </source>
</reference>
<feature type="domain" description="HTH lysR-type" evidence="6">
    <location>
        <begin position="1"/>
        <end position="58"/>
    </location>
</feature>
<keyword evidence="5" id="KW-0804">Transcription</keyword>
<accession>A0A1H6AKY8</accession>
<dbReference type="Pfam" id="PF03466">
    <property type="entry name" value="LysR_substrate"/>
    <property type="match status" value="1"/>
</dbReference>
<dbReference type="Gene3D" id="3.40.190.290">
    <property type="match status" value="1"/>
</dbReference>
<dbReference type="AlphaFoldDB" id="A0A1H6AKY8"/>
<dbReference type="Gene3D" id="1.10.10.10">
    <property type="entry name" value="Winged helix-like DNA-binding domain superfamily/Winged helix DNA-binding domain"/>
    <property type="match status" value="1"/>
</dbReference>
<protein>
    <submittedName>
        <fullName evidence="7">Transcriptional regulator, LysR family</fullName>
    </submittedName>
</protein>
<dbReference type="EMBL" id="FNVQ01000002">
    <property type="protein sequence ID" value="SEG48747.1"/>
    <property type="molecule type" value="Genomic_DNA"/>
</dbReference>
<dbReference type="GO" id="GO:2000142">
    <property type="term" value="P:regulation of DNA-templated transcription initiation"/>
    <property type="evidence" value="ECO:0007669"/>
    <property type="project" value="TreeGrafter"/>
</dbReference>
<evidence type="ECO:0000256" key="1">
    <source>
        <dbReference type="ARBA" id="ARBA00009437"/>
    </source>
</evidence>
<dbReference type="InterPro" id="IPR005119">
    <property type="entry name" value="LysR_subst-bd"/>
</dbReference>
<evidence type="ECO:0000256" key="2">
    <source>
        <dbReference type="ARBA" id="ARBA00023015"/>
    </source>
</evidence>
<evidence type="ECO:0000256" key="4">
    <source>
        <dbReference type="ARBA" id="ARBA00023159"/>
    </source>
</evidence>
<dbReference type="CDD" id="cd05466">
    <property type="entry name" value="PBP2_LTTR_substrate"/>
    <property type="match status" value="1"/>
</dbReference>
<keyword evidence="8" id="KW-1185">Reference proteome</keyword>
<dbReference type="PRINTS" id="PR00039">
    <property type="entry name" value="HTHLYSR"/>
</dbReference>
<dbReference type="FunFam" id="1.10.10.10:FF:000001">
    <property type="entry name" value="LysR family transcriptional regulator"/>
    <property type="match status" value="1"/>
</dbReference>
<organism evidence="7 8">
    <name type="scientific">Marinobacterium lutimaris</name>
    <dbReference type="NCBI Taxonomy" id="568106"/>
    <lineage>
        <taxon>Bacteria</taxon>
        <taxon>Pseudomonadati</taxon>
        <taxon>Pseudomonadota</taxon>
        <taxon>Gammaproteobacteria</taxon>
        <taxon>Oceanospirillales</taxon>
        <taxon>Oceanospirillaceae</taxon>
        <taxon>Marinobacterium</taxon>
    </lineage>
</organism>
<dbReference type="SUPFAM" id="SSF53850">
    <property type="entry name" value="Periplasmic binding protein-like II"/>
    <property type="match status" value="1"/>
</dbReference>
<dbReference type="PANTHER" id="PTHR30293">
    <property type="entry name" value="TRANSCRIPTIONAL REGULATORY PROTEIN NAC-RELATED"/>
    <property type="match status" value="1"/>
</dbReference>
<keyword evidence="2" id="KW-0805">Transcription regulation</keyword>
<proteinExistence type="inferred from homology"/>
<dbReference type="SUPFAM" id="SSF46785">
    <property type="entry name" value="Winged helix' DNA-binding domain"/>
    <property type="match status" value="1"/>
</dbReference>
<dbReference type="GO" id="GO:0003677">
    <property type="term" value="F:DNA binding"/>
    <property type="evidence" value="ECO:0007669"/>
    <property type="project" value="UniProtKB-KW"/>
</dbReference>
<dbReference type="Pfam" id="PF00126">
    <property type="entry name" value="HTH_1"/>
    <property type="match status" value="1"/>
</dbReference>
<dbReference type="OrthoDB" id="8479357at2"/>
<gene>
    <name evidence="7" type="ORF">SAMN05444390_10266</name>
</gene>
<keyword evidence="4" id="KW-0010">Activator</keyword>
<keyword evidence="3" id="KW-0238">DNA-binding</keyword>
<dbReference type="PANTHER" id="PTHR30293:SF0">
    <property type="entry name" value="NITROGEN ASSIMILATION REGULATORY PROTEIN NAC"/>
    <property type="match status" value="1"/>
</dbReference>
<name>A0A1H6AKY8_9GAMM</name>
<dbReference type="Proteomes" id="UP000236745">
    <property type="component" value="Unassembled WGS sequence"/>
</dbReference>
<evidence type="ECO:0000313" key="8">
    <source>
        <dbReference type="Proteomes" id="UP000236745"/>
    </source>
</evidence>
<comment type="similarity">
    <text evidence="1">Belongs to the LysR transcriptional regulatory family.</text>
</comment>
<evidence type="ECO:0000313" key="7">
    <source>
        <dbReference type="EMBL" id="SEG48747.1"/>
    </source>
</evidence>
<evidence type="ECO:0000259" key="6">
    <source>
        <dbReference type="PROSITE" id="PS50931"/>
    </source>
</evidence>
<evidence type="ECO:0000256" key="5">
    <source>
        <dbReference type="ARBA" id="ARBA00023163"/>
    </source>
</evidence>